<evidence type="ECO:0000313" key="3">
    <source>
        <dbReference type="EMBL" id="AUN97102.1"/>
    </source>
</evidence>
<keyword evidence="4" id="KW-1185">Reference proteome</keyword>
<dbReference type="AlphaFoldDB" id="A0A2K9NNN2"/>
<evidence type="ECO:0000256" key="1">
    <source>
        <dbReference type="SAM" id="MobiDB-lite"/>
    </source>
</evidence>
<protein>
    <submittedName>
        <fullName evidence="3">Uncharacterized protein</fullName>
    </submittedName>
</protein>
<gene>
    <name evidence="3" type="ORF">C0V70_03055</name>
</gene>
<feature type="compositionally biased region" description="Basic and acidic residues" evidence="1">
    <location>
        <begin position="32"/>
        <end position="50"/>
    </location>
</feature>
<dbReference type="KEGG" id="bsto:C0V70_03055"/>
<reference evidence="3 4" key="1">
    <citation type="submission" date="2018-01" db="EMBL/GenBank/DDBJ databases">
        <title>Complete genome sequence of Bacteriovorax stolpii DSM12778.</title>
        <authorList>
            <person name="Tang B."/>
            <person name="Chang J."/>
        </authorList>
    </citation>
    <scope>NUCLEOTIDE SEQUENCE [LARGE SCALE GENOMIC DNA]</scope>
    <source>
        <strain evidence="3 4">DSM 12778</strain>
    </source>
</reference>
<organism evidence="3 4">
    <name type="scientific">Bacteriovorax stolpii</name>
    <name type="common">Bdellovibrio stolpii</name>
    <dbReference type="NCBI Taxonomy" id="960"/>
    <lineage>
        <taxon>Bacteria</taxon>
        <taxon>Pseudomonadati</taxon>
        <taxon>Bdellovibrionota</taxon>
        <taxon>Bacteriovoracia</taxon>
        <taxon>Bacteriovoracales</taxon>
        <taxon>Bacteriovoracaceae</taxon>
        <taxon>Bacteriovorax</taxon>
    </lineage>
</organism>
<dbReference type="PROSITE" id="PS51257">
    <property type="entry name" value="PROKAR_LIPOPROTEIN"/>
    <property type="match status" value="1"/>
</dbReference>
<evidence type="ECO:0000313" key="4">
    <source>
        <dbReference type="Proteomes" id="UP000235584"/>
    </source>
</evidence>
<evidence type="ECO:0000256" key="2">
    <source>
        <dbReference type="SAM" id="SignalP"/>
    </source>
</evidence>
<proteinExistence type="predicted"/>
<name>A0A2K9NNN2_BACTC</name>
<dbReference type="RefSeq" id="WP_102242397.1">
    <property type="nucleotide sequence ID" value="NZ_CP025704.1"/>
</dbReference>
<feature type="region of interest" description="Disordered" evidence="1">
    <location>
        <begin position="32"/>
        <end position="76"/>
    </location>
</feature>
<feature type="chain" id="PRO_5043657891" evidence="2">
    <location>
        <begin position="22"/>
        <end position="76"/>
    </location>
</feature>
<dbReference type="Proteomes" id="UP000235584">
    <property type="component" value="Chromosome"/>
</dbReference>
<sequence length="76" mass="8777">MKNGLLRFYLVFMFVSLALFSCENRDLSSDAREAKQSIIDRKPDMRHPVEPNEAPAEPQKGKKSRGKYISRSSNWC</sequence>
<accession>A0A2K9NNN2</accession>
<keyword evidence="2" id="KW-0732">Signal</keyword>
<feature type="signal peptide" evidence="2">
    <location>
        <begin position="1"/>
        <end position="21"/>
    </location>
</feature>
<dbReference type="EMBL" id="CP025704">
    <property type="protein sequence ID" value="AUN97102.1"/>
    <property type="molecule type" value="Genomic_DNA"/>
</dbReference>